<dbReference type="GO" id="GO:0016887">
    <property type="term" value="F:ATP hydrolysis activity"/>
    <property type="evidence" value="ECO:0007669"/>
    <property type="project" value="InterPro"/>
</dbReference>
<evidence type="ECO:0000256" key="2">
    <source>
        <dbReference type="ARBA" id="ARBA00022741"/>
    </source>
</evidence>
<dbReference type="PANTHER" id="PTHR42939">
    <property type="entry name" value="ABC TRANSPORTER ATP-BINDING PROTEIN ALBC-RELATED"/>
    <property type="match status" value="1"/>
</dbReference>
<name>A0A4R7V4I0_9PSEU</name>
<protein>
    <submittedName>
        <fullName evidence="5">ABC transporter family protein</fullName>
    </submittedName>
</protein>
<evidence type="ECO:0000256" key="1">
    <source>
        <dbReference type="ARBA" id="ARBA00022448"/>
    </source>
</evidence>
<dbReference type="Pfam" id="PF00005">
    <property type="entry name" value="ABC_tran"/>
    <property type="match status" value="1"/>
</dbReference>
<dbReference type="Gene3D" id="3.40.50.300">
    <property type="entry name" value="P-loop containing nucleotide triphosphate hydrolases"/>
    <property type="match status" value="1"/>
</dbReference>
<reference evidence="5 6" key="1">
    <citation type="submission" date="2019-03" db="EMBL/GenBank/DDBJ databases">
        <title>Genomic Encyclopedia of Archaeal and Bacterial Type Strains, Phase II (KMG-II): from individual species to whole genera.</title>
        <authorList>
            <person name="Goeker M."/>
        </authorList>
    </citation>
    <scope>NUCLEOTIDE SEQUENCE [LARGE SCALE GENOMIC DNA]</scope>
    <source>
        <strain evidence="5 6">DSM 45499</strain>
    </source>
</reference>
<dbReference type="PANTHER" id="PTHR42939:SF1">
    <property type="entry name" value="ABC TRANSPORTER ATP-BINDING PROTEIN ALBC-RELATED"/>
    <property type="match status" value="1"/>
</dbReference>
<dbReference type="RefSeq" id="WP_208297872.1">
    <property type="nucleotide sequence ID" value="NZ_SOCP01000015.1"/>
</dbReference>
<dbReference type="EMBL" id="SOCP01000015">
    <property type="protein sequence ID" value="TDV43664.1"/>
    <property type="molecule type" value="Genomic_DNA"/>
</dbReference>
<dbReference type="PROSITE" id="PS50893">
    <property type="entry name" value="ABC_TRANSPORTER_2"/>
    <property type="match status" value="1"/>
</dbReference>
<gene>
    <name evidence="5" type="ORF">CLV71_115126</name>
</gene>
<evidence type="ECO:0000256" key="3">
    <source>
        <dbReference type="ARBA" id="ARBA00022840"/>
    </source>
</evidence>
<sequence>MMRLVGVGKRYGRGPLVLDRVHLEVRVGEPLVVHGANGTGKSTLLRVIAGCLAPSTGRVTGRPATVGYVPDRFPGRLRMPADAYLRHLRRIRPGRPASGDPHDLLARLGFRGGLDTPMNQLSKGNAQKVGLAQALCAGAPLVVLDEPWSGLDADARPVLTSAVARLVGDGIAVVLADHTRTAVTLPGHRSVLLLDTGLAETAPGLVEPGGADFGLVDGGGTVGPGPVGNGGAGVRIGEGSGGRRVAVTLWCVAPDRVAGRLGVFGVVERRVDGLVLLVDAASVDDLLRAALGLGCSVREVRECVR</sequence>
<dbReference type="InterPro" id="IPR051782">
    <property type="entry name" value="ABC_Transporter_VariousFunc"/>
</dbReference>
<keyword evidence="3" id="KW-0067">ATP-binding</keyword>
<keyword evidence="1" id="KW-0813">Transport</keyword>
<dbReference type="InterPro" id="IPR003439">
    <property type="entry name" value="ABC_transporter-like_ATP-bd"/>
</dbReference>
<dbReference type="Proteomes" id="UP000294927">
    <property type="component" value="Unassembled WGS sequence"/>
</dbReference>
<dbReference type="InterPro" id="IPR027417">
    <property type="entry name" value="P-loop_NTPase"/>
</dbReference>
<organism evidence="5 6">
    <name type="scientific">Actinophytocola oryzae</name>
    <dbReference type="NCBI Taxonomy" id="502181"/>
    <lineage>
        <taxon>Bacteria</taxon>
        <taxon>Bacillati</taxon>
        <taxon>Actinomycetota</taxon>
        <taxon>Actinomycetes</taxon>
        <taxon>Pseudonocardiales</taxon>
        <taxon>Pseudonocardiaceae</taxon>
    </lineage>
</organism>
<evidence type="ECO:0000313" key="6">
    <source>
        <dbReference type="Proteomes" id="UP000294927"/>
    </source>
</evidence>
<proteinExistence type="predicted"/>
<dbReference type="GO" id="GO:0005524">
    <property type="term" value="F:ATP binding"/>
    <property type="evidence" value="ECO:0007669"/>
    <property type="project" value="UniProtKB-KW"/>
</dbReference>
<dbReference type="PROSITE" id="PS00211">
    <property type="entry name" value="ABC_TRANSPORTER_1"/>
    <property type="match status" value="1"/>
</dbReference>
<feature type="domain" description="ABC transporter" evidence="4">
    <location>
        <begin position="2"/>
        <end position="228"/>
    </location>
</feature>
<evidence type="ECO:0000313" key="5">
    <source>
        <dbReference type="EMBL" id="TDV43664.1"/>
    </source>
</evidence>
<comment type="caution">
    <text evidence="5">The sequence shown here is derived from an EMBL/GenBank/DDBJ whole genome shotgun (WGS) entry which is preliminary data.</text>
</comment>
<keyword evidence="6" id="KW-1185">Reference proteome</keyword>
<keyword evidence="2" id="KW-0547">Nucleotide-binding</keyword>
<accession>A0A4R7V4I0</accession>
<dbReference type="InterPro" id="IPR003593">
    <property type="entry name" value="AAA+_ATPase"/>
</dbReference>
<dbReference type="SMART" id="SM00382">
    <property type="entry name" value="AAA"/>
    <property type="match status" value="1"/>
</dbReference>
<dbReference type="InterPro" id="IPR017871">
    <property type="entry name" value="ABC_transporter-like_CS"/>
</dbReference>
<dbReference type="AlphaFoldDB" id="A0A4R7V4I0"/>
<evidence type="ECO:0000259" key="4">
    <source>
        <dbReference type="PROSITE" id="PS50893"/>
    </source>
</evidence>
<dbReference type="SUPFAM" id="SSF52540">
    <property type="entry name" value="P-loop containing nucleoside triphosphate hydrolases"/>
    <property type="match status" value="1"/>
</dbReference>